<dbReference type="EMBL" id="MK314713">
    <property type="protein sequence ID" value="QCI57789.1"/>
    <property type="molecule type" value="Genomic_DNA"/>
</dbReference>
<dbReference type="EMBL" id="MK314712">
    <property type="protein sequence ID" value="QCI57590.1"/>
    <property type="molecule type" value="Genomic_DNA"/>
</dbReference>
<dbReference type="Pfam" id="PF17057">
    <property type="entry name" value="B3R"/>
    <property type="match status" value="1"/>
</dbReference>
<dbReference type="EMBL" id="MK314710">
    <property type="protein sequence ID" value="QCI57199.1"/>
    <property type="molecule type" value="Genomic_DNA"/>
</dbReference>
<organism evidence="2">
    <name type="scientific">Vaccinia virus</name>
    <name type="common">VACV</name>
    <name type="synonym">Orthopoxvirus vaccinia</name>
    <dbReference type="NCBI Taxonomy" id="10245"/>
    <lineage>
        <taxon>Viruses</taxon>
        <taxon>Varidnaviria</taxon>
        <taxon>Bamfordvirae</taxon>
        <taxon>Nucleocytoviricota</taxon>
        <taxon>Pokkesviricetes</taxon>
        <taxon>Chitovirales</taxon>
        <taxon>Poxviridae</taxon>
        <taxon>Chordopoxvirinae</taxon>
        <taxon>Orthopoxvirus</taxon>
    </lineage>
</organism>
<dbReference type="Proteomes" id="UP000298625">
    <property type="component" value="Segment"/>
</dbReference>
<name>A0A2I6TE23_VACCV</name>
<protein>
    <recommendedName>
        <fullName evidence="1">Poxin-Schlafen/Schlafen-like N-terminal domain-containing protein</fullName>
    </recommendedName>
</protein>
<accession>A0A2I6TE23</accession>
<dbReference type="InterPro" id="IPR031450">
    <property type="entry name" value="Poxin-SLFN/SLFN_N"/>
</dbReference>
<evidence type="ECO:0000259" key="1">
    <source>
        <dbReference type="Pfam" id="PF17057"/>
    </source>
</evidence>
<evidence type="ECO:0000313" key="2">
    <source>
        <dbReference type="EMBL" id="QCI57199.1"/>
    </source>
</evidence>
<proteinExistence type="predicted"/>
<sequence>MEDSVNHVLMKRLESIRHMWSVVYDHFDIVNGKECCYVHTHLSNQNLIPSTVKTNLYMKTMGSCIQMSILAN</sequence>
<dbReference type="Proteomes" id="UP000298666">
    <property type="component" value="Segment"/>
</dbReference>
<evidence type="ECO:0000313" key="3">
    <source>
        <dbReference type="EMBL" id="QCI57395.1"/>
    </source>
</evidence>
<feature type="domain" description="Poxin-Schlafen/Schlafen-like N-terminal" evidence="1">
    <location>
        <begin position="15"/>
        <end position="68"/>
    </location>
</feature>
<gene>
    <name evidence="2" type="ORF">44.1rMVA_169</name>
    <name evidence="3" type="ORF">44/47.1_rMVA_174</name>
    <name evidence="4" type="ORF">47.1rMVA_172</name>
    <name evidence="5" type="ORF">51.2rMVA_181</name>
</gene>
<dbReference type="EMBL" id="MK314711">
    <property type="protein sequence ID" value="QCI57395.1"/>
    <property type="molecule type" value="Genomic_DNA"/>
</dbReference>
<dbReference type="Proteomes" id="UP000298571">
    <property type="component" value="Segment"/>
</dbReference>
<dbReference type="Proteomes" id="UP000298696">
    <property type="component" value="Segment"/>
</dbReference>
<evidence type="ECO:0000313" key="4">
    <source>
        <dbReference type="EMBL" id="QCI57590.1"/>
    </source>
</evidence>
<evidence type="ECO:0000313" key="5">
    <source>
        <dbReference type="EMBL" id="QCI57789.1"/>
    </source>
</evidence>
<reference evidence="2" key="1">
    <citation type="submission" date="2018-12" db="EMBL/GenBank/DDBJ databases">
        <title>Identification of additional Vaccinia host-range genes.</title>
        <authorList>
            <person name="Mendez-Rios J.D."/>
            <person name="Wyatt L.S."/>
            <person name="Moss B."/>
        </authorList>
    </citation>
    <scope>NUCLEOTIDE SEQUENCE [LARGE SCALE GENOMIC DNA]</scope>
    <source>
        <strain evidence="2">44.1 rMVA</strain>
        <strain evidence="3">44/47.1 rMVA</strain>
        <strain evidence="4">47.1 rMVA</strain>
        <strain evidence="5">51.2 rMVA</strain>
    </source>
</reference>